<comment type="caution">
    <text evidence="10">The sequence shown here is derived from an EMBL/GenBank/DDBJ whole genome shotgun (WGS) entry which is preliminary data.</text>
</comment>
<dbReference type="InterPro" id="IPR036869">
    <property type="entry name" value="J_dom_sf"/>
</dbReference>
<dbReference type="PANTHER" id="PTHR12388">
    <property type="entry name" value="MITOCHONDRIA ASSOCIATED GRANULOCYTE MACROPHAGE CSF SIGNALING MOLECULE"/>
    <property type="match status" value="1"/>
</dbReference>
<keyword evidence="8" id="KW-0472">Membrane</keyword>
<evidence type="ECO:0000313" key="10">
    <source>
        <dbReference type="EMBL" id="KAI5061980.1"/>
    </source>
</evidence>
<dbReference type="EMBL" id="JABFUD020000022">
    <property type="protein sequence ID" value="KAI5061980.1"/>
    <property type="molecule type" value="Genomic_DNA"/>
</dbReference>
<evidence type="ECO:0000256" key="7">
    <source>
        <dbReference type="ARBA" id="ARBA00023128"/>
    </source>
</evidence>
<dbReference type="GO" id="GO:0031348">
    <property type="term" value="P:negative regulation of defense response"/>
    <property type="evidence" value="ECO:0007669"/>
    <property type="project" value="UniProtKB-ARBA"/>
</dbReference>
<evidence type="ECO:0000256" key="2">
    <source>
        <dbReference type="ARBA" id="ARBA00008817"/>
    </source>
</evidence>
<dbReference type="AlphaFoldDB" id="A0A9D4U6G0"/>
<dbReference type="PANTHER" id="PTHR12388:SF0">
    <property type="entry name" value="MITOCHONDRIAL IMPORT INNER MEMBRANE TRANSLOCASE SUBUNIT TIM16"/>
    <property type="match status" value="1"/>
</dbReference>
<evidence type="ECO:0000256" key="1">
    <source>
        <dbReference type="ARBA" id="ARBA00004637"/>
    </source>
</evidence>
<evidence type="ECO:0000256" key="9">
    <source>
        <dbReference type="SAM" id="SignalP"/>
    </source>
</evidence>
<name>A0A9D4U6G0_ADICA</name>
<reference evidence="10" key="1">
    <citation type="submission" date="2021-01" db="EMBL/GenBank/DDBJ databases">
        <title>Adiantum capillus-veneris genome.</title>
        <authorList>
            <person name="Fang Y."/>
            <person name="Liao Q."/>
        </authorList>
    </citation>
    <scope>NUCLEOTIDE SEQUENCE</scope>
    <source>
        <strain evidence="10">H3</strain>
        <tissue evidence="10">Leaf</tissue>
    </source>
</reference>
<evidence type="ECO:0000256" key="4">
    <source>
        <dbReference type="ARBA" id="ARBA00022792"/>
    </source>
</evidence>
<keyword evidence="4" id="KW-0999">Mitochondrion inner membrane</keyword>
<comment type="subcellular location">
    <subcellularLocation>
        <location evidence="1">Mitochondrion inner membrane</location>
        <topology evidence="1">Peripheral membrane protein</topology>
    </subcellularLocation>
</comment>
<keyword evidence="6" id="KW-0811">Translocation</keyword>
<dbReference type="InterPro" id="IPR005341">
    <property type="entry name" value="Tim16"/>
</dbReference>
<evidence type="ECO:0000313" key="11">
    <source>
        <dbReference type="Proteomes" id="UP000886520"/>
    </source>
</evidence>
<dbReference type="Pfam" id="PF03656">
    <property type="entry name" value="Pam16"/>
    <property type="match status" value="1"/>
</dbReference>
<keyword evidence="3" id="KW-0813">Transport</keyword>
<protein>
    <recommendedName>
        <fullName evidence="12">Mitochondrial import inner membrane translocase subunit tim16</fullName>
    </recommendedName>
</protein>
<sequence length="115" mass="12610">MQATRLIANLVVLGSGVLLRAFSQAYRQALINASKTGVAQETVQSLAKSSKAMTQQEARMILGIKDKATVEDMLERYENLFERNAKSGSFYLQSKVQRAKECLEASQEVKAGGNP</sequence>
<evidence type="ECO:0000256" key="8">
    <source>
        <dbReference type="ARBA" id="ARBA00023136"/>
    </source>
</evidence>
<dbReference type="OrthoDB" id="10262892at2759"/>
<accession>A0A9D4U6G0</accession>
<dbReference type="FunFam" id="1.10.287.110:FF:000006">
    <property type="entry name" value="Import inner membrane translocase subunit TIM16"/>
    <property type="match status" value="1"/>
</dbReference>
<dbReference type="GO" id="GO:0030150">
    <property type="term" value="P:protein import into mitochondrial matrix"/>
    <property type="evidence" value="ECO:0007669"/>
    <property type="project" value="InterPro"/>
</dbReference>
<evidence type="ECO:0000256" key="6">
    <source>
        <dbReference type="ARBA" id="ARBA00023010"/>
    </source>
</evidence>
<evidence type="ECO:0000256" key="5">
    <source>
        <dbReference type="ARBA" id="ARBA00022927"/>
    </source>
</evidence>
<keyword evidence="7" id="KW-0496">Mitochondrion</keyword>
<comment type="similarity">
    <text evidence="2">Belongs to the TIM16/PAM16 family.</text>
</comment>
<evidence type="ECO:0000256" key="3">
    <source>
        <dbReference type="ARBA" id="ARBA00022448"/>
    </source>
</evidence>
<proteinExistence type="inferred from homology"/>
<feature type="signal peptide" evidence="9">
    <location>
        <begin position="1"/>
        <end position="25"/>
    </location>
</feature>
<dbReference type="Gene3D" id="1.10.287.110">
    <property type="entry name" value="DnaJ domain"/>
    <property type="match status" value="1"/>
</dbReference>
<keyword evidence="5" id="KW-0653">Protein transport</keyword>
<organism evidence="10 11">
    <name type="scientific">Adiantum capillus-veneris</name>
    <name type="common">Maidenhair fern</name>
    <dbReference type="NCBI Taxonomy" id="13818"/>
    <lineage>
        <taxon>Eukaryota</taxon>
        <taxon>Viridiplantae</taxon>
        <taxon>Streptophyta</taxon>
        <taxon>Embryophyta</taxon>
        <taxon>Tracheophyta</taxon>
        <taxon>Polypodiopsida</taxon>
        <taxon>Polypodiidae</taxon>
        <taxon>Polypodiales</taxon>
        <taxon>Pteridineae</taxon>
        <taxon>Pteridaceae</taxon>
        <taxon>Vittarioideae</taxon>
        <taxon>Adiantum</taxon>
    </lineage>
</organism>
<gene>
    <name evidence="10" type="ORF">GOP47_0022519</name>
</gene>
<keyword evidence="11" id="KW-1185">Reference proteome</keyword>
<dbReference type="Proteomes" id="UP000886520">
    <property type="component" value="Chromosome 22"/>
</dbReference>
<keyword evidence="9" id="KW-0732">Signal</keyword>
<dbReference type="GO" id="GO:0005744">
    <property type="term" value="C:TIM23 mitochondrial import inner membrane translocase complex"/>
    <property type="evidence" value="ECO:0007669"/>
    <property type="project" value="InterPro"/>
</dbReference>
<evidence type="ECO:0008006" key="12">
    <source>
        <dbReference type="Google" id="ProtNLM"/>
    </source>
</evidence>
<feature type="chain" id="PRO_5039599195" description="Mitochondrial import inner membrane translocase subunit tim16" evidence="9">
    <location>
        <begin position="26"/>
        <end position="115"/>
    </location>
</feature>